<evidence type="ECO:0000259" key="12">
    <source>
        <dbReference type="PROSITE" id="PS50262"/>
    </source>
</evidence>
<keyword evidence="3 9" id="KW-0812">Transmembrane</keyword>
<keyword evidence="8 9" id="KW-0807">Transducer</keyword>
<dbReference type="AlphaFoldDB" id="A0AAN8J9B1"/>
<evidence type="ECO:0000256" key="9">
    <source>
        <dbReference type="RuleBase" id="RU000688"/>
    </source>
</evidence>
<feature type="transmembrane region" description="Helical" evidence="11">
    <location>
        <begin position="228"/>
        <end position="248"/>
    </location>
</feature>
<feature type="compositionally biased region" description="Polar residues" evidence="10">
    <location>
        <begin position="413"/>
        <end position="422"/>
    </location>
</feature>
<feature type="transmembrane region" description="Helical" evidence="11">
    <location>
        <begin position="119"/>
        <end position="143"/>
    </location>
</feature>
<dbReference type="GO" id="GO:0004930">
    <property type="term" value="F:G protein-coupled receptor activity"/>
    <property type="evidence" value="ECO:0007669"/>
    <property type="project" value="UniProtKB-KW"/>
</dbReference>
<keyword evidence="6 11" id="KW-0472">Membrane</keyword>
<comment type="caution">
    <text evidence="13">The sequence shown here is derived from an EMBL/GenBank/DDBJ whole genome shotgun (WGS) entry which is preliminary data.</text>
</comment>
<dbReference type="EMBL" id="JAZGQO010000011">
    <property type="protein sequence ID" value="KAK6172465.1"/>
    <property type="molecule type" value="Genomic_DNA"/>
</dbReference>
<dbReference type="InterPro" id="IPR017452">
    <property type="entry name" value="GPCR_Rhodpsn_7TM"/>
</dbReference>
<evidence type="ECO:0000256" key="10">
    <source>
        <dbReference type="SAM" id="MobiDB-lite"/>
    </source>
</evidence>
<dbReference type="PROSITE" id="PS50262">
    <property type="entry name" value="G_PROTEIN_RECEP_F1_2"/>
    <property type="match status" value="1"/>
</dbReference>
<accession>A0AAN8J9B1</accession>
<evidence type="ECO:0000313" key="14">
    <source>
        <dbReference type="Proteomes" id="UP001347796"/>
    </source>
</evidence>
<feature type="transmembrane region" description="Helical" evidence="11">
    <location>
        <begin position="33"/>
        <end position="55"/>
    </location>
</feature>
<dbReference type="PANTHER" id="PTHR22752:SF14">
    <property type="entry name" value="G-PROTEIN COUPLED RECEPTORS FAMILY 1 PROFILE DOMAIN-CONTAINING PROTEIN"/>
    <property type="match status" value="1"/>
</dbReference>
<dbReference type="Pfam" id="PF00001">
    <property type="entry name" value="7tm_1"/>
    <property type="match status" value="1"/>
</dbReference>
<dbReference type="CDD" id="cd00637">
    <property type="entry name" value="7tm_classA_rhodopsin-like"/>
    <property type="match status" value="1"/>
</dbReference>
<evidence type="ECO:0000256" key="6">
    <source>
        <dbReference type="ARBA" id="ARBA00023136"/>
    </source>
</evidence>
<name>A0AAN8J9B1_PATCE</name>
<evidence type="ECO:0000256" key="4">
    <source>
        <dbReference type="ARBA" id="ARBA00022989"/>
    </source>
</evidence>
<comment type="subcellular location">
    <subcellularLocation>
        <location evidence="1">Cell membrane</location>
        <topology evidence="1">Multi-pass membrane protein</topology>
    </subcellularLocation>
</comment>
<evidence type="ECO:0000256" key="1">
    <source>
        <dbReference type="ARBA" id="ARBA00004651"/>
    </source>
</evidence>
<keyword evidence="4 11" id="KW-1133">Transmembrane helix</keyword>
<evidence type="ECO:0000313" key="13">
    <source>
        <dbReference type="EMBL" id="KAK6172465.1"/>
    </source>
</evidence>
<dbReference type="SUPFAM" id="SSF81321">
    <property type="entry name" value="Family A G protein-coupled receptor-like"/>
    <property type="match status" value="1"/>
</dbReference>
<evidence type="ECO:0000256" key="2">
    <source>
        <dbReference type="ARBA" id="ARBA00022475"/>
    </source>
</evidence>
<dbReference type="InterPro" id="IPR000276">
    <property type="entry name" value="GPCR_Rhodpsn"/>
</dbReference>
<feature type="transmembrane region" description="Helical" evidence="11">
    <location>
        <begin position="75"/>
        <end position="99"/>
    </location>
</feature>
<evidence type="ECO:0000256" key="5">
    <source>
        <dbReference type="ARBA" id="ARBA00023040"/>
    </source>
</evidence>
<feature type="domain" description="G-protein coupled receptors family 1 profile" evidence="12">
    <location>
        <begin position="1"/>
        <end position="281"/>
    </location>
</feature>
<protein>
    <recommendedName>
        <fullName evidence="12">G-protein coupled receptors family 1 profile domain-containing protein</fullName>
    </recommendedName>
</protein>
<feature type="transmembrane region" description="Helical" evidence="11">
    <location>
        <begin position="7"/>
        <end position="27"/>
    </location>
</feature>
<keyword evidence="2" id="KW-1003">Cell membrane</keyword>
<dbReference type="PANTHER" id="PTHR22752">
    <property type="entry name" value="G PROTEIN-COUPLED RECEPTOR"/>
    <property type="match status" value="1"/>
</dbReference>
<keyword evidence="14" id="KW-1185">Reference proteome</keyword>
<comment type="similarity">
    <text evidence="9">Belongs to the G-protein coupled receptor 1 family.</text>
</comment>
<evidence type="ECO:0000256" key="3">
    <source>
        <dbReference type="ARBA" id="ARBA00022692"/>
    </source>
</evidence>
<feature type="transmembrane region" description="Helical" evidence="11">
    <location>
        <begin position="260"/>
        <end position="283"/>
    </location>
</feature>
<dbReference type="GO" id="GO:0005886">
    <property type="term" value="C:plasma membrane"/>
    <property type="evidence" value="ECO:0007669"/>
    <property type="project" value="UniProtKB-SubCell"/>
</dbReference>
<dbReference type="Proteomes" id="UP001347796">
    <property type="component" value="Unassembled WGS sequence"/>
</dbReference>
<organism evidence="13 14">
    <name type="scientific">Patella caerulea</name>
    <name type="common">Rayed Mediterranean limpet</name>
    <dbReference type="NCBI Taxonomy" id="87958"/>
    <lineage>
        <taxon>Eukaryota</taxon>
        <taxon>Metazoa</taxon>
        <taxon>Spiralia</taxon>
        <taxon>Lophotrochozoa</taxon>
        <taxon>Mollusca</taxon>
        <taxon>Gastropoda</taxon>
        <taxon>Patellogastropoda</taxon>
        <taxon>Patelloidea</taxon>
        <taxon>Patellidae</taxon>
        <taxon>Patella</taxon>
    </lineage>
</organism>
<gene>
    <name evidence="13" type="ORF">SNE40_016106</name>
</gene>
<evidence type="ECO:0000256" key="7">
    <source>
        <dbReference type="ARBA" id="ARBA00023170"/>
    </source>
</evidence>
<keyword evidence="5 9" id="KW-0297">G-protein coupled receptor</keyword>
<dbReference type="PROSITE" id="PS00237">
    <property type="entry name" value="G_PROTEIN_RECEP_F1_1"/>
    <property type="match status" value="1"/>
</dbReference>
<sequence>MAFCDLGVSLVSMPLVLSALFNGGWIYSQMACSITGCIFTVFAVGSILSVAIVSLDRFFAIIYCLQYSTWKTLHYGGGVLLCLWIQALLFGLSPLVGWSEVSFDKLRYMCLIRWDVSPSYAILNCVICFCIPLIIMTICYVKIIQVAHQHVRQIEDTNHHIQRHSPESSHISLNGAVAAAAMFSVRRLSMLSFPGSVEEITTAIDVDFNSGASTTTTASPFRRDVRTIVRLLGLIVGYGLCWSPYVYVNIAQIFNQNIPSYMLTLSTWFALMNSCINPFSYAISSKRFRFATKKLFNYNDRHKFNVTNPSHANNQSSYSAFLKTLRSPSVSSDPGDSRRLMRMRSMDRAIRNVTELRPSSASAPDIKKVKMSSQYLQVPQQKIPFSGSTEMPLQYREPDILPLKDRNPLGSGTRRNTSPEAIGQNNNVLEDFVFSKNNKAKIKIKFDLVPN</sequence>
<feature type="region of interest" description="Disordered" evidence="10">
    <location>
        <begin position="401"/>
        <end position="422"/>
    </location>
</feature>
<proteinExistence type="inferred from homology"/>
<dbReference type="PRINTS" id="PR00237">
    <property type="entry name" value="GPCRRHODOPSN"/>
</dbReference>
<evidence type="ECO:0000256" key="11">
    <source>
        <dbReference type="SAM" id="Phobius"/>
    </source>
</evidence>
<keyword evidence="7 9" id="KW-0675">Receptor</keyword>
<dbReference type="Gene3D" id="1.20.1070.10">
    <property type="entry name" value="Rhodopsin 7-helix transmembrane proteins"/>
    <property type="match status" value="1"/>
</dbReference>
<evidence type="ECO:0000256" key="8">
    <source>
        <dbReference type="ARBA" id="ARBA00023224"/>
    </source>
</evidence>
<reference evidence="13 14" key="1">
    <citation type="submission" date="2024-01" db="EMBL/GenBank/DDBJ databases">
        <title>The genome of the rayed Mediterranean limpet Patella caerulea (Linnaeus, 1758).</title>
        <authorList>
            <person name="Anh-Thu Weber A."/>
            <person name="Halstead-Nussloch G."/>
        </authorList>
    </citation>
    <scope>NUCLEOTIDE SEQUENCE [LARGE SCALE GENOMIC DNA]</scope>
    <source>
        <strain evidence="13">AATW-2023a</strain>
        <tissue evidence="13">Whole specimen</tissue>
    </source>
</reference>